<dbReference type="RefSeq" id="XP_031426964.1">
    <property type="nucleotide sequence ID" value="XM_031571104.1"/>
</dbReference>
<dbReference type="GO" id="GO:0031210">
    <property type="term" value="F:phosphatidylcholine binding"/>
    <property type="evidence" value="ECO:0007669"/>
    <property type="project" value="TreeGrafter"/>
</dbReference>
<dbReference type="InterPro" id="IPR031315">
    <property type="entry name" value="LNS2/PITP"/>
</dbReference>
<dbReference type="InterPro" id="IPR055261">
    <property type="entry name" value="PI_transfer_N"/>
</dbReference>
<dbReference type="GO" id="GO:0005737">
    <property type="term" value="C:cytoplasm"/>
    <property type="evidence" value="ECO:0007669"/>
    <property type="project" value="TreeGrafter"/>
</dbReference>
<feature type="domain" description="DDHD" evidence="5">
    <location>
        <begin position="712"/>
        <end position="955"/>
    </location>
</feature>
<dbReference type="SMART" id="SM01127">
    <property type="entry name" value="DDHD"/>
    <property type="match status" value="1"/>
</dbReference>
<dbReference type="Pfam" id="PF24695">
    <property type="entry name" value="PITM1-3"/>
    <property type="match status" value="1"/>
</dbReference>
<organism evidence="6 7">
    <name type="scientific">Clupea harengus</name>
    <name type="common">Atlantic herring</name>
    <dbReference type="NCBI Taxonomy" id="7950"/>
    <lineage>
        <taxon>Eukaryota</taxon>
        <taxon>Metazoa</taxon>
        <taxon>Chordata</taxon>
        <taxon>Craniata</taxon>
        <taxon>Vertebrata</taxon>
        <taxon>Euteleostomi</taxon>
        <taxon>Actinopterygii</taxon>
        <taxon>Neopterygii</taxon>
        <taxon>Teleostei</taxon>
        <taxon>Clupei</taxon>
        <taxon>Clupeiformes</taxon>
        <taxon>Clupeoidei</taxon>
        <taxon>Clupeidae</taxon>
        <taxon>Clupea</taxon>
    </lineage>
</organism>
<dbReference type="FunFam" id="3.40.50.1000:FF:000173">
    <property type="entry name" value="Membrane-associated phosphatidylinositol transfer protein 2"/>
    <property type="match status" value="1"/>
</dbReference>
<dbReference type="Gene3D" id="3.30.530.20">
    <property type="match status" value="1"/>
</dbReference>
<dbReference type="Pfam" id="PF24694">
    <property type="entry name" value="LNS2_PITM1-3"/>
    <property type="match status" value="1"/>
</dbReference>
<evidence type="ECO:0000313" key="7">
    <source>
        <dbReference type="RefSeq" id="XP_031426964.1"/>
    </source>
</evidence>
<comment type="similarity">
    <text evidence="1">Belongs to the PtdIns transfer protein family. PI transfer class IIA subfamily.</text>
</comment>
<feature type="compositionally biased region" description="Low complexity" evidence="4">
    <location>
        <begin position="307"/>
        <end position="341"/>
    </location>
</feature>
<accession>A0A6P8FLA4</accession>
<keyword evidence="2" id="KW-0597">Phosphoprotein</keyword>
<dbReference type="PROSITE" id="PS51043">
    <property type="entry name" value="DDHD"/>
    <property type="match status" value="1"/>
</dbReference>
<dbReference type="InterPro" id="IPR023393">
    <property type="entry name" value="START-like_dom_sf"/>
</dbReference>
<evidence type="ECO:0000256" key="2">
    <source>
        <dbReference type="ARBA" id="ARBA00022553"/>
    </source>
</evidence>
<sequence length="1377" mass="151488">MLIKEYRIPMPLSVEEYRIAQLYMIQKKSRDESCGEGSGVEILENRPYTDGPGGAGQYTQKVYHIGQHIPSWFRSILPKAALRVEEESWNAYPYTRTRYTCPFVEKFSIDIETFYKSDTGTQADVFNMSPAERRQRTLDPIDIVKDPLLPHEYKAEEDPRIYCSDKTKRGPLTEDWIDEITFDPGSCPVMCAYKLCKVEFRYWGMQSKIERFIHDVGLRKVMVRAHRQAWCWQDEWYGLTMEDIRQLELETQVALKQRMAQFSQEEADANAGNVGAGAGTLPERGQEAQEGLADDERETTPLASTHTDTLTTAAARGTLTKQWSTSSRSSRSSKRGASPSRHSISEWRMQSIARDSDDSSDDEEFFDAYEDLSENEETFPKEITKWNSNELMDKMDAADSEETAGDLGGDYTRAASEERLEEDDSSPLPLQVCSTHVLVLVLHGGNILDSGGGEPSSKQGDVNTLTSAFDSVMRVHYPSALGHIAIRLVPCPAICAEAFSLVSNLSPYSYDEGCLSSSQDHIPLAALPLLATSSPQYQDAVATVITRANQVHADFIRSLNGAAFSGQVCLIGDCVGGILGFDALCSSAQTVCESQYSSRRGSLASVQDPELLSPGIVINCGPPSPTLSLEGSRQLSRSNVDIPRAAGGAEEQSRHSLRKRSDSSTYEFDTIKHHHDFLSSLQSSVMRGGETGSRRSSSNSTMLEGGGAMGRFDFDVADFFLFGSPLGLVLALRKTVVPSLEVALMRPACQQVYNLFHPADPSASRLEPLLERKFHLLPPFSVPRYQRFPLGDGNSALLVETIQSQAQLLLETAPRCSEAASETSIAVPVLSLQDGFLRAPTPCPSESDVVQSHGGVFVDSVSSPSSPLTAPLCRVQRRPSEVSMASQVSGMADSYNTTNIANMAARWWGSKRLDFALYCPDALTAFPTVALPHLFHASYWESTDVVSFLLRQVMRHENSSILELDGREVSEFTPSKPREKWQRKRTHVKIRNVTANHRVNDAVLAEDGQQVVTGRFMYGPLDMVTLAGEKVDIHIMTQPPAGEWEYFSTEVSSSSGRVAYPIPEDRRLRAGVYPVKMVVRGDHTFADSYLTVLPRGTEFVVFSIDGSFAASVSIMGSDPKVRAGAVDVVRHWQDLGNLIIYVTGRPDMQKQRVVAWLSQHNFPHGIVSFCDGLVHDPLRHKANFLKSLISETHMKICAGYGSTKDISVYSSIGLSPSQIYIVGRPSKKMQQQCQFISDGYAAHLSQLETAHRARPAKSSSSRMVLRKPSFGLGTSGEFLRKSNHLLRTISSQPGPGATPGTTPTPGASASSSSSSQSQGHGRPERTKSQSDGHHTERAERAQAQRSMSLAAGCWGRSGSGSAKQDKLEPAAAFHPKN</sequence>
<dbReference type="SMART" id="SM00775">
    <property type="entry name" value="LNS2"/>
    <property type="match status" value="1"/>
</dbReference>
<dbReference type="InterPro" id="IPR001666">
    <property type="entry name" value="PI_transfer"/>
</dbReference>
<dbReference type="GeneID" id="105905079"/>
<keyword evidence="6" id="KW-1185">Reference proteome</keyword>
<dbReference type="Proteomes" id="UP000515152">
    <property type="component" value="Chromosome 7"/>
</dbReference>
<evidence type="ECO:0000256" key="4">
    <source>
        <dbReference type="SAM" id="MobiDB-lite"/>
    </source>
</evidence>
<feature type="compositionally biased region" description="Basic and acidic residues" evidence="4">
    <location>
        <begin position="1321"/>
        <end position="1342"/>
    </location>
</feature>
<dbReference type="GO" id="GO:0046872">
    <property type="term" value="F:metal ion binding"/>
    <property type="evidence" value="ECO:0007669"/>
    <property type="project" value="InterPro"/>
</dbReference>
<feature type="compositionally biased region" description="Low complexity" evidence="4">
    <location>
        <begin position="1290"/>
        <end position="1319"/>
    </location>
</feature>
<name>A0A6P8FLA4_CLUHA</name>
<dbReference type="GO" id="GO:0035091">
    <property type="term" value="F:phosphatidylinositol binding"/>
    <property type="evidence" value="ECO:0007669"/>
    <property type="project" value="TreeGrafter"/>
</dbReference>
<dbReference type="SUPFAM" id="SSF55961">
    <property type="entry name" value="Bet v1-like"/>
    <property type="match status" value="1"/>
</dbReference>
<dbReference type="FunFam" id="3.30.530.20:FF:000001">
    <property type="entry name" value="Phosphatidylinositol transfer protein membrane associated 2"/>
    <property type="match status" value="1"/>
</dbReference>
<dbReference type="PANTHER" id="PTHR10658">
    <property type="entry name" value="PHOSPHATIDYLINOSITOL TRANSFER PROTEIN"/>
    <property type="match status" value="1"/>
</dbReference>
<evidence type="ECO:0000256" key="3">
    <source>
        <dbReference type="ARBA" id="ARBA00022837"/>
    </source>
</evidence>
<protein>
    <submittedName>
        <fullName evidence="7">Membrane-associated phosphatidylinositol transfer protein 2-like isoform X4</fullName>
    </submittedName>
</protein>
<dbReference type="GO" id="GO:0008526">
    <property type="term" value="F:phosphatidylinositol transfer activity"/>
    <property type="evidence" value="ECO:0007669"/>
    <property type="project" value="TreeGrafter"/>
</dbReference>
<dbReference type="InterPro" id="IPR036412">
    <property type="entry name" value="HAD-like_sf"/>
</dbReference>
<gene>
    <name evidence="7" type="primary">LOC105905079</name>
</gene>
<dbReference type="PRINTS" id="PR00391">
    <property type="entry name" value="PITRANSFER"/>
</dbReference>
<dbReference type="Pfam" id="PF02862">
    <property type="entry name" value="DDHD"/>
    <property type="match status" value="1"/>
</dbReference>
<reference evidence="7" key="1">
    <citation type="submission" date="2025-08" db="UniProtKB">
        <authorList>
            <consortium name="RefSeq"/>
        </authorList>
    </citation>
    <scope>IDENTIFICATION</scope>
</reference>
<evidence type="ECO:0000313" key="6">
    <source>
        <dbReference type="Proteomes" id="UP000515152"/>
    </source>
</evidence>
<dbReference type="GO" id="GO:0008525">
    <property type="term" value="F:phosphatidylcholine transporter activity"/>
    <property type="evidence" value="ECO:0007669"/>
    <property type="project" value="TreeGrafter"/>
</dbReference>
<feature type="region of interest" description="Disordered" evidence="4">
    <location>
        <begin position="266"/>
        <end position="363"/>
    </location>
</feature>
<evidence type="ECO:0000256" key="1">
    <source>
        <dbReference type="ARBA" id="ARBA00010316"/>
    </source>
</evidence>
<dbReference type="Pfam" id="PF02121">
    <property type="entry name" value="IP_trans"/>
    <property type="match status" value="1"/>
</dbReference>
<dbReference type="PANTHER" id="PTHR10658:SF84">
    <property type="entry name" value="MEMBRANE-ASSOCIATED PHOSPHATIDYLINOSITOL TRANSFER PROTEIN 2"/>
    <property type="match status" value="1"/>
</dbReference>
<proteinExistence type="inferred from homology"/>
<dbReference type="InterPro" id="IPR004177">
    <property type="entry name" value="DDHD_dom"/>
</dbReference>
<dbReference type="SUPFAM" id="SSF56784">
    <property type="entry name" value="HAD-like"/>
    <property type="match status" value="1"/>
</dbReference>
<feature type="region of interest" description="Disordered" evidence="4">
    <location>
        <begin position="1288"/>
        <end position="1377"/>
    </location>
</feature>
<keyword evidence="3" id="KW-0106">Calcium</keyword>
<dbReference type="CDD" id="cd08889">
    <property type="entry name" value="SRPBCC_PITPNM1-2_like"/>
    <property type="match status" value="1"/>
</dbReference>
<evidence type="ECO:0000259" key="5">
    <source>
        <dbReference type="PROSITE" id="PS51043"/>
    </source>
</evidence>